<accession>A0AAV6VQW3</accession>
<dbReference type="InterPro" id="IPR045291">
    <property type="entry name" value="Complex1_LYR_LYRM9"/>
</dbReference>
<proteinExistence type="inferred from homology"/>
<dbReference type="AlphaFoldDB" id="A0AAV6VQW3"/>
<dbReference type="InterPro" id="IPR052151">
    <property type="entry name" value="Complex_I_LYR"/>
</dbReference>
<reference evidence="4 5" key="1">
    <citation type="journal article" date="2022" name="Nat. Ecol. Evol.">
        <title>A masculinizing supergene underlies an exaggerated male reproductive morph in a spider.</title>
        <authorList>
            <person name="Hendrickx F."/>
            <person name="De Corte Z."/>
            <person name="Sonet G."/>
            <person name="Van Belleghem S.M."/>
            <person name="Kostlbacher S."/>
            <person name="Vangestel C."/>
        </authorList>
    </citation>
    <scope>NUCLEOTIDE SEQUENCE [LARGE SCALE GENOMIC DNA]</scope>
    <source>
        <strain evidence="4">W744_W776</strain>
    </source>
</reference>
<gene>
    <name evidence="4" type="ORF">JTE90_026495</name>
</gene>
<evidence type="ECO:0000256" key="1">
    <source>
        <dbReference type="ARBA" id="ARBA00025757"/>
    </source>
</evidence>
<evidence type="ECO:0000256" key="2">
    <source>
        <dbReference type="ARBA" id="ARBA00026234"/>
    </source>
</evidence>
<name>A0AAV6VQW3_9ARAC</name>
<dbReference type="EMBL" id="JAFNEN010000038">
    <property type="protein sequence ID" value="KAG8198598.1"/>
    <property type="molecule type" value="Genomic_DNA"/>
</dbReference>
<evidence type="ECO:0000259" key="3">
    <source>
        <dbReference type="Pfam" id="PF05347"/>
    </source>
</evidence>
<dbReference type="Proteomes" id="UP000827092">
    <property type="component" value="Unassembled WGS sequence"/>
</dbReference>
<evidence type="ECO:0000313" key="5">
    <source>
        <dbReference type="Proteomes" id="UP000827092"/>
    </source>
</evidence>
<keyword evidence="5" id="KW-1185">Reference proteome</keyword>
<dbReference type="CDD" id="cd20269">
    <property type="entry name" value="Complex1_LYR_LYRM9"/>
    <property type="match status" value="1"/>
</dbReference>
<protein>
    <recommendedName>
        <fullName evidence="2">LYR motif-containing protein 9</fullName>
    </recommendedName>
</protein>
<organism evidence="4 5">
    <name type="scientific">Oedothorax gibbosus</name>
    <dbReference type="NCBI Taxonomy" id="931172"/>
    <lineage>
        <taxon>Eukaryota</taxon>
        <taxon>Metazoa</taxon>
        <taxon>Ecdysozoa</taxon>
        <taxon>Arthropoda</taxon>
        <taxon>Chelicerata</taxon>
        <taxon>Arachnida</taxon>
        <taxon>Araneae</taxon>
        <taxon>Araneomorphae</taxon>
        <taxon>Entelegynae</taxon>
        <taxon>Araneoidea</taxon>
        <taxon>Linyphiidae</taxon>
        <taxon>Erigoninae</taxon>
        <taxon>Oedothorax</taxon>
    </lineage>
</organism>
<dbReference type="InterPro" id="IPR008011">
    <property type="entry name" value="Complex1_LYR_dom"/>
</dbReference>
<sequence>MNVNKVVSNPLNLYRYLLRQCKKLPTNAQDHYKHHVRQSFNSHIDETNPERIRQIIERAMEDAEWIVKKYSKQPGM</sequence>
<evidence type="ECO:0000313" key="4">
    <source>
        <dbReference type="EMBL" id="KAG8198598.1"/>
    </source>
</evidence>
<feature type="domain" description="Complex 1 LYR protein" evidence="3">
    <location>
        <begin position="10"/>
        <end position="64"/>
    </location>
</feature>
<comment type="caution">
    <text evidence="4">The sequence shown here is derived from an EMBL/GenBank/DDBJ whole genome shotgun (WGS) entry which is preliminary data.</text>
</comment>
<dbReference type="Pfam" id="PF05347">
    <property type="entry name" value="Complex1_LYR"/>
    <property type="match status" value="1"/>
</dbReference>
<comment type="similarity">
    <text evidence="1">Belongs to the complex I LYR family. LYRM9 subfamily.</text>
</comment>
<dbReference type="PANTHER" id="PTHR47061">
    <property type="entry name" value="LYR MOTIF-CONTAINING PROTEIN 9"/>
    <property type="match status" value="1"/>
</dbReference>
<dbReference type="PANTHER" id="PTHR47061:SF1">
    <property type="entry name" value="LYR MOTIF-CONTAINING PROTEIN 9"/>
    <property type="match status" value="1"/>
</dbReference>